<dbReference type="InterPro" id="IPR050130">
    <property type="entry name" value="ClpA_ClpB"/>
</dbReference>
<evidence type="ECO:0000256" key="3">
    <source>
        <dbReference type="ARBA" id="ARBA00022840"/>
    </source>
</evidence>
<dbReference type="Gene3D" id="1.10.1780.10">
    <property type="entry name" value="Clp, N-terminal domain"/>
    <property type="match status" value="1"/>
</dbReference>
<dbReference type="Gene3D" id="3.40.50.300">
    <property type="entry name" value="P-loop containing nucleotide triphosphate hydrolases"/>
    <property type="match status" value="2"/>
</dbReference>
<feature type="compositionally biased region" description="Pro residues" evidence="6">
    <location>
        <begin position="237"/>
        <end position="259"/>
    </location>
</feature>
<evidence type="ECO:0000256" key="4">
    <source>
        <dbReference type="ARBA" id="ARBA00023186"/>
    </source>
</evidence>
<dbReference type="Pfam" id="PF00004">
    <property type="entry name" value="AAA"/>
    <property type="match status" value="1"/>
</dbReference>
<feature type="compositionally biased region" description="Basic and acidic residues" evidence="6">
    <location>
        <begin position="198"/>
        <end position="212"/>
    </location>
</feature>
<evidence type="ECO:0000256" key="5">
    <source>
        <dbReference type="SAM" id="Coils"/>
    </source>
</evidence>
<dbReference type="CDD" id="cd19499">
    <property type="entry name" value="RecA-like_ClpB_Hsp104-like"/>
    <property type="match status" value="1"/>
</dbReference>
<feature type="region of interest" description="Disordered" evidence="6">
    <location>
        <begin position="134"/>
        <end position="160"/>
    </location>
</feature>
<reference evidence="10 11" key="1">
    <citation type="submission" date="2016-10" db="EMBL/GenBank/DDBJ databases">
        <authorList>
            <person name="Varghese N."/>
            <person name="Submissions S."/>
        </authorList>
    </citation>
    <scope>NUCLEOTIDE SEQUENCE [LARGE SCALE GENOMIC DNA]</scope>
    <source>
        <strain evidence="10 11">DSM 16525</strain>
    </source>
</reference>
<dbReference type="SMART" id="SM01086">
    <property type="entry name" value="ClpB_D2-small"/>
    <property type="match status" value="1"/>
</dbReference>
<dbReference type="PRINTS" id="PR00300">
    <property type="entry name" value="CLPPROTEASEA"/>
</dbReference>
<evidence type="ECO:0000256" key="1">
    <source>
        <dbReference type="ARBA" id="ARBA00022737"/>
    </source>
</evidence>
<dbReference type="InterPro" id="IPR041546">
    <property type="entry name" value="ClpA/ClpB_AAA_lid"/>
</dbReference>
<dbReference type="RefSeq" id="WP_074956926.1">
    <property type="nucleotide sequence ID" value="NZ_BJXR01000036.1"/>
</dbReference>
<dbReference type="FunFam" id="3.40.50.300:FF:000025">
    <property type="entry name" value="ATP-dependent Clp protease subunit"/>
    <property type="match status" value="1"/>
</dbReference>
<evidence type="ECO:0000313" key="11">
    <source>
        <dbReference type="Proteomes" id="UP000183760"/>
    </source>
</evidence>
<dbReference type="AlphaFoldDB" id="A0A511T8J1"/>
<feature type="coiled-coil region" evidence="5">
    <location>
        <begin position="374"/>
        <end position="401"/>
    </location>
</feature>
<dbReference type="SUPFAM" id="SSF52540">
    <property type="entry name" value="P-loop containing nucleoside triphosphate hydrolases"/>
    <property type="match status" value="2"/>
</dbReference>
<dbReference type="GO" id="GO:0006508">
    <property type="term" value="P:proteolysis"/>
    <property type="evidence" value="ECO:0007669"/>
    <property type="project" value="UniProtKB-KW"/>
</dbReference>
<keyword evidence="2" id="KW-0547">Nucleotide-binding</keyword>
<dbReference type="PANTHER" id="PTHR11638:SF18">
    <property type="entry name" value="HEAT SHOCK PROTEIN 104"/>
    <property type="match status" value="1"/>
</dbReference>
<dbReference type="Pfam" id="PF17871">
    <property type="entry name" value="AAA_lid_9"/>
    <property type="match status" value="1"/>
</dbReference>
<feature type="region of interest" description="Disordered" evidence="6">
    <location>
        <begin position="172"/>
        <end position="264"/>
    </location>
</feature>
<dbReference type="InterPro" id="IPR036628">
    <property type="entry name" value="Clp_N_dom_sf"/>
</dbReference>
<keyword evidence="11" id="KW-1185">Reference proteome</keyword>
<evidence type="ECO:0000256" key="2">
    <source>
        <dbReference type="ARBA" id="ARBA00022741"/>
    </source>
</evidence>
<comment type="caution">
    <text evidence="9">The sequence shown here is derived from an EMBL/GenBank/DDBJ whole genome shotgun (WGS) entry which is preliminary data.</text>
</comment>
<dbReference type="Proteomes" id="UP000183760">
    <property type="component" value="Unassembled WGS sequence"/>
</dbReference>
<dbReference type="Proteomes" id="UP000321514">
    <property type="component" value="Unassembled WGS sequence"/>
</dbReference>
<keyword evidence="3 10" id="KW-0067">ATP-binding</keyword>
<reference evidence="9 12" key="2">
    <citation type="submission" date="2019-07" db="EMBL/GenBank/DDBJ databases">
        <title>Whole genome shotgun sequence of Myxococcus fulvus NBRC 100333.</title>
        <authorList>
            <person name="Hosoyama A."/>
            <person name="Uohara A."/>
            <person name="Ohji S."/>
            <person name="Ichikawa N."/>
        </authorList>
    </citation>
    <scope>NUCLEOTIDE SEQUENCE [LARGE SCALE GENOMIC DNA]</scope>
    <source>
        <strain evidence="9 12">NBRC 100333</strain>
    </source>
</reference>
<keyword evidence="4" id="KW-0143">Chaperone</keyword>
<evidence type="ECO:0000313" key="10">
    <source>
        <dbReference type="EMBL" id="SEU25875.1"/>
    </source>
</evidence>
<gene>
    <name evidence="9" type="ORF">MFU01_49600</name>
    <name evidence="10" type="ORF">SAMN05443572_107171</name>
</gene>
<dbReference type="Pfam" id="PF07724">
    <property type="entry name" value="AAA_2"/>
    <property type="match status" value="1"/>
</dbReference>
<feature type="compositionally biased region" description="Pro residues" evidence="6">
    <location>
        <begin position="172"/>
        <end position="189"/>
    </location>
</feature>
<sequence length="868" mass="93198">MVESTDLAQVLQEANDIARSVAQKLTSAHVLLALFTVENRAQLLLKERGVDEDALLQLLTAAPAEHDGLVRELREKAREIAVSCGSQEADCLHLLIAVTRVRCGAQELLMHAGLDLATLRTTAVSYFVSGRMPRKLQPGRTHVTTSRPAASRPLGAPPSPLPFSAVAVSLPRPAPVAPPKPPPPAPPRATTPALSPRDLIDVDHEPQEKAATPEKAAPQVAPPPPAPAPTSRVTPIVTPPAPTSAPVARPTPPPAPAPAARPAQAAVAVAKGPSMALDPKAFPLLTSLGRNLSQAAREGKLDPVVGRAREIEEVIDVLGKRRTNNPCLLGEAGVGKTAVVEGVAQRLLGLRGGLAEKVVVELDMASLVAGTQLRGSFSEKLNALKEEVRRAEGRVMVFIDEIHTLVGAGSTGDGPQDAANELKTAMARGEFPCIGATTHDEYRKFISADPALERRFTAVVVHEPSVPETVEILRGIIGRYEEHHALRYRPEALEAAASLASRYVTDRFMPDKAISVVDLAGSRCHREGRDVVEPSDVARVVAKLAGVPEERLLMNDSARLLRLEQDLGERVIGHEEAIARIARVIRRNYAGFASRRPMGSFLFLGPTGVGKTEMARGLAEVLFGNRDALVRLDMSEMSEAHGVSRLIGSPAGYVGHGEGGQLTEPVRRRPSSVVVLDEIEKAHREVQLLLLQVLEEGRLTDGKGRHIDFSNTVIVLTTNLGAEAFSRTGRPLGFGQESSGAASALEHAASAARRALPPELWNRIDERLPFRPLEEEEVARIATLLLEESSKRLSTERGIEYVAGEDVVGHLLKSGGFDPQLGARPMRQMVQRLVEGPLAERILSGEFGAGDRVRVALHAGQLAFQRER</sequence>
<keyword evidence="1" id="KW-0677">Repeat</keyword>
<dbReference type="InterPro" id="IPR001270">
    <property type="entry name" value="ClpA/B"/>
</dbReference>
<accession>A0A511T8J1</accession>
<proteinExistence type="predicted"/>
<evidence type="ECO:0000259" key="8">
    <source>
        <dbReference type="SMART" id="SM01086"/>
    </source>
</evidence>
<dbReference type="SUPFAM" id="SSF81923">
    <property type="entry name" value="Double Clp-N motif"/>
    <property type="match status" value="1"/>
</dbReference>
<dbReference type="InterPro" id="IPR019489">
    <property type="entry name" value="Clp_ATPase_C"/>
</dbReference>
<keyword evidence="10" id="KW-0645">Protease</keyword>
<dbReference type="GO" id="GO:0008233">
    <property type="term" value="F:peptidase activity"/>
    <property type="evidence" value="ECO:0007669"/>
    <property type="project" value="UniProtKB-KW"/>
</dbReference>
<dbReference type="PANTHER" id="PTHR11638">
    <property type="entry name" value="ATP-DEPENDENT CLP PROTEASE"/>
    <property type="match status" value="1"/>
</dbReference>
<name>A0A511T8J1_MYXFU</name>
<feature type="domain" description="Clp ATPase C-terminal" evidence="8">
    <location>
        <begin position="773"/>
        <end position="864"/>
    </location>
</feature>
<dbReference type="GO" id="GO:0034605">
    <property type="term" value="P:cellular response to heat"/>
    <property type="evidence" value="ECO:0007669"/>
    <property type="project" value="TreeGrafter"/>
</dbReference>
<keyword evidence="10" id="KW-0378">Hydrolase</keyword>
<keyword evidence="5" id="KW-0175">Coiled coil</keyword>
<evidence type="ECO:0000259" key="7">
    <source>
        <dbReference type="SMART" id="SM00382"/>
    </source>
</evidence>
<organism evidence="9 12">
    <name type="scientific">Myxococcus fulvus</name>
    <dbReference type="NCBI Taxonomy" id="33"/>
    <lineage>
        <taxon>Bacteria</taxon>
        <taxon>Pseudomonadati</taxon>
        <taxon>Myxococcota</taxon>
        <taxon>Myxococcia</taxon>
        <taxon>Myxococcales</taxon>
        <taxon>Cystobacterineae</taxon>
        <taxon>Myxococcaceae</taxon>
        <taxon>Myxococcus</taxon>
    </lineage>
</organism>
<dbReference type="GO" id="GO:0016887">
    <property type="term" value="F:ATP hydrolysis activity"/>
    <property type="evidence" value="ECO:0007669"/>
    <property type="project" value="InterPro"/>
</dbReference>
<dbReference type="GO" id="GO:0005737">
    <property type="term" value="C:cytoplasm"/>
    <property type="evidence" value="ECO:0007669"/>
    <property type="project" value="TreeGrafter"/>
</dbReference>
<feature type="domain" description="AAA+ ATPase" evidence="7">
    <location>
        <begin position="322"/>
        <end position="466"/>
    </location>
</feature>
<dbReference type="SMART" id="SM00382">
    <property type="entry name" value="AAA"/>
    <property type="match status" value="2"/>
</dbReference>
<evidence type="ECO:0000313" key="12">
    <source>
        <dbReference type="Proteomes" id="UP000321514"/>
    </source>
</evidence>
<dbReference type="Gene3D" id="1.10.8.60">
    <property type="match status" value="2"/>
</dbReference>
<dbReference type="EMBL" id="FOIB01000007">
    <property type="protein sequence ID" value="SEU25875.1"/>
    <property type="molecule type" value="Genomic_DNA"/>
</dbReference>
<dbReference type="OrthoDB" id="5477619at2"/>
<dbReference type="CDD" id="cd00009">
    <property type="entry name" value="AAA"/>
    <property type="match status" value="1"/>
</dbReference>
<dbReference type="GO" id="GO:0005524">
    <property type="term" value="F:ATP binding"/>
    <property type="evidence" value="ECO:0007669"/>
    <property type="project" value="UniProtKB-KW"/>
</dbReference>
<dbReference type="EMBL" id="BJXR01000036">
    <property type="protein sequence ID" value="GEN09923.1"/>
    <property type="molecule type" value="Genomic_DNA"/>
</dbReference>
<protein>
    <submittedName>
        <fullName evidence="10">ATP-dependent Clp protease ATP-binding subunit ClpC</fullName>
    </submittedName>
</protein>
<dbReference type="InterPro" id="IPR003959">
    <property type="entry name" value="ATPase_AAA_core"/>
</dbReference>
<dbReference type="InterPro" id="IPR003593">
    <property type="entry name" value="AAA+_ATPase"/>
</dbReference>
<evidence type="ECO:0000313" key="9">
    <source>
        <dbReference type="EMBL" id="GEN09923.1"/>
    </source>
</evidence>
<dbReference type="Pfam" id="PF10431">
    <property type="entry name" value="ClpB_D2-small"/>
    <property type="match status" value="1"/>
</dbReference>
<dbReference type="STRING" id="1334629.MFUL124B02_20270"/>
<feature type="domain" description="AAA+ ATPase" evidence="7">
    <location>
        <begin position="597"/>
        <end position="738"/>
    </location>
</feature>
<dbReference type="InterPro" id="IPR027417">
    <property type="entry name" value="P-loop_NTPase"/>
</dbReference>
<evidence type="ECO:0000256" key="6">
    <source>
        <dbReference type="SAM" id="MobiDB-lite"/>
    </source>
</evidence>